<reference evidence="7" key="2">
    <citation type="journal article" date="2018" name="Nat. Commun.">
        <title>Extreme sensitivity to ultraviolet light in the fungal pathogen causing white-nose syndrome of bats.</title>
        <authorList>
            <person name="Palmer J.M."/>
            <person name="Drees K.P."/>
            <person name="Foster J.T."/>
            <person name="Lindner D.L."/>
        </authorList>
    </citation>
    <scope>NUCLEOTIDE SEQUENCE [LARGE SCALE GENOMIC DNA]</scope>
    <source>
        <strain evidence="7">UAMH 10579</strain>
    </source>
</reference>
<dbReference type="InterPro" id="IPR001199">
    <property type="entry name" value="Cyt_B5-like_heme/steroid-bd"/>
</dbReference>
<dbReference type="InterPro" id="IPR050668">
    <property type="entry name" value="Cytochrome_b5"/>
</dbReference>
<evidence type="ECO:0000256" key="4">
    <source>
        <dbReference type="ARBA" id="ARBA00038168"/>
    </source>
</evidence>
<dbReference type="STRING" id="342668.A0A1B8GAM9"/>
<keyword evidence="3" id="KW-0408">Iron</keyword>
<dbReference type="Pfam" id="PF00173">
    <property type="entry name" value="Cyt-b5"/>
    <property type="match status" value="1"/>
</dbReference>
<dbReference type="SUPFAM" id="SSF55856">
    <property type="entry name" value="Cytochrome b5-like heme/steroid binding domain"/>
    <property type="match status" value="1"/>
</dbReference>
<dbReference type="SMART" id="SM01117">
    <property type="entry name" value="Cyt-b5"/>
    <property type="match status" value="1"/>
</dbReference>
<dbReference type="RefSeq" id="XP_018126638.1">
    <property type="nucleotide sequence ID" value="XM_018278363.2"/>
</dbReference>
<accession>A0A1B8GAM9</accession>
<evidence type="ECO:0000256" key="2">
    <source>
        <dbReference type="ARBA" id="ARBA00022723"/>
    </source>
</evidence>
<evidence type="ECO:0000256" key="3">
    <source>
        <dbReference type="ARBA" id="ARBA00023004"/>
    </source>
</evidence>
<feature type="domain" description="Cytochrome b5 heme-binding" evidence="5">
    <location>
        <begin position="2"/>
        <end position="78"/>
    </location>
</feature>
<dbReference type="InterPro" id="IPR036400">
    <property type="entry name" value="Cyt_B5-like_heme/steroid_sf"/>
</dbReference>
<dbReference type="FunFam" id="3.10.120.10:FF:000007">
    <property type="entry name" value="Sulfite oxidase, mitochondrial"/>
    <property type="match status" value="1"/>
</dbReference>
<proteinExistence type="inferred from homology"/>
<evidence type="ECO:0000313" key="6">
    <source>
        <dbReference type="EMBL" id="OBT92905.1"/>
    </source>
</evidence>
<dbReference type="OrthoDB" id="260519at2759"/>
<sequence length="96" mass="10910">MSKVFSQSDVASHNKADDIWIIINNDVFDVTKFQDTHPGGKKVMQTVSGKDATKKFQKYHRDAILNKHREELQIGSLEVVETKPKSSSLFSFLKKS</sequence>
<dbReference type="AlphaFoldDB" id="A0A1B8GAM9"/>
<keyword evidence="7" id="KW-1185">Reference proteome</keyword>
<organism evidence="6 7">
    <name type="scientific">Pseudogymnoascus verrucosus</name>
    <dbReference type="NCBI Taxonomy" id="342668"/>
    <lineage>
        <taxon>Eukaryota</taxon>
        <taxon>Fungi</taxon>
        <taxon>Dikarya</taxon>
        <taxon>Ascomycota</taxon>
        <taxon>Pezizomycotina</taxon>
        <taxon>Leotiomycetes</taxon>
        <taxon>Thelebolales</taxon>
        <taxon>Thelebolaceae</taxon>
        <taxon>Pseudogymnoascus</taxon>
    </lineage>
</organism>
<dbReference type="PANTHER" id="PTHR19359">
    <property type="entry name" value="CYTOCHROME B5"/>
    <property type="match status" value="1"/>
</dbReference>
<name>A0A1B8GAM9_9PEZI</name>
<dbReference type="Proteomes" id="UP000091956">
    <property type="component" value="Unassembled WGS sequence"/>
</dbReference>
<keyword evidence="1" id="KW-0349">Heme</keyword>
<dbReference type="PANTHER" id="PTHR19359:SF14">
    <property type="entry name" value="CYTOCHROME B5 A"/>
    <property type="match status" value="1"/>
</dbReference>
<dbReference type="PRINTS" id="PR00363">
    <property type="entry name" value="CYTOCHROMEB5"/>
</dbReference>
<keyword evidence="2" id="KW-0479">Metal-binding</keyword>
<evidence type="ECO:0000259" key="5">
    <source>
        <dbReference type="PROSITE" id="PS50255"/>
    </source>
</evidence>
<evidence type="ECO:0000313" key="7">
    <source>
        <dbReference type="Proteomes" id="UP000091956"/>
    </source>
</evidence>
<dbReference type="Gene3D" id="3.10.120.10">
    <property type="entry name" value="Cytochrome b5-like heme/steroid binding domain"/>
    <property type="match status" value="1"/>
</dbReference>
<dbReference type="PROSITE" id="PS50255">
    <property type="entry name" value="CYTOCHROME_B5_2"/>
    <property type="match status" value="1"/>
</dbReference>
<comment type="similarity">
    <text evidence="4">Belongs to the cytochrome b5 family.</text>
</comment>
<reference evidence="6 7" key="1">
    <citation type="submission" date="2016-03" db="EMBL/GenBank/DDBJ databases">
        <title>Comparative genomics of Pseudogymnoascus destructans, the fungus causing white-nose syndrome of bats.</title>
        <authorList>
            <person name="Palmer J.M."/>
            <person name="Drees K.P."/>
            <person name="Foster J.T."/>
            <person name="Lindner D.L."/>
        </authorList>
    </citation>
    <scope>NUCLEOTIDE SEQUENCE [LARGE SCALE GENOMIC DNA]</scope>
    <source>
        <strain evidence="6 7">UAMH 10579</strain>
    </source>
</reference>
<dbReference type="GeneID" id="28842331"/>
<dbReference type="GO" id="GO:0046872">
    <property type="term" value="F:metal ion binding"/>
    <property type="evidence" value="ECO:0007669"/>
    <property type="project" value="UniProtKB-KW"/>
</dbReference>
<evidence type="ECO:0000256" key="1">
    <source>
        <dbReference type="ARBA" id="ARBA00022617"/>
    </source>
</evidence>
<gene>
    <name evidence="6" type="ORF">VE01_08945</name>
</gene>
<dbReference type="GO" id="GO:0020037">
    <property type="term" value="F:heme binding"/>
    <property type="evidence" value="ECO:0007669"/>
    <property type="project" value="TreeGrafter"/>
</dbReference>
<dbReference type="EMBL" id="KV460260">
    <property type="protein sequence ID" value="OBT92905.1"/>
    <property type="molecule type" value="Genomic_DNA"/>
</dbReference>
<dbReference type="GO" id="GO:0016020">
    <property type="term" value="C:membrane"/>
    <property type="evidence" value="ECO:0007669"/>
    <property type="project" value="TreeGrafter"/>
</dbReference>
<protein>
    <recommendedName>
        <fullName evidence="5">Cytochrome b5 heme-binding domain-containing protein</fullName>
    </recommendedName>
</protein>